<sequence>MAWYRLLATASLAAGVAGLSNADKGHEEKCLCPETAYVQDVEVQSLTPVLVAGLFPHETNIVIDEGITVDVTEVAAPFHTVVTKTNIITTRRRYWNPACPDVQLPSSGNAQLLQSRPARDNEHQAFVSAQPLPFCNDDIAQPVSVVSVAHQAWHDNLVTVAHSELHAYEAAACANSHQEWSGKHSVVNNQAAFFAKFTYNEQNPDQPSAYPYTFKYHQEPPWKHENHREPPRKHQIGDDQTSPFDELAYIEHNSDQPSACTHSF</sequence>
<comment type="caution">
    <text evidence="1">The sequence shown here is derived from an EMBL/GenBank/DDBJ whole genome shotgun (WGS) entry which is preliminary data.</text>
</comment>
<gene>
    <name evidence="1" type="ORF">ACCO45_013211</name>
</gene>
<evidence type="ECO:0000313" key="1">
    <source>
        <dbReference type="EMBL" id="KAL3953268.1"/>
    </source>
</evidence>
<protein>
    <submittedName>
        <fullName evidence="1">Uncharacterized protein</fullName>
    </submittedName>
</protein>
<proteinExistence type="predicted"/>
<keyword evidence="2" id="KW-1185">Reference proteome</keyword>
<reference evidence="1" key="1">
    <citation type="submission" date="2024-12" db="EMBL/GenBank/DDBJ databases">
        <title>Comparative genomics and development of molecular markers within Purpureocillium lilacinum and among Purpureocillium species.</title>
        <authorList>
            <person name="Yeh Z.-Y."/>
            <person name="Ni N.-T."/>
            <person name="Lo P.-H."/>
            <person name="Mushyakhwo K."/>
            <person name="Lin C.-F."/>
            <person name="Nai Y.-S."/>
        </authorList>
    </citation>
    <scope>NUCLEOTIDE SEQUENCE</scope>
    <source>
        <strain evidence="1">NCHU-NPUST-175</strain>
    </source>
</reference>
<dbReference type="Proteomes" id="UP001638806">
    <property type="component" value="Unassembled WGS sequence"/>
</dbReference>
<dbReference type="EMBL" id="JBGNUJ010000012">
    <property type="protein sequence ID" value="KAL3953268.1"/>
    <property type="molecule type" value="Genomic_DNA"/>
</dbReference>
<organism evidence="1 2">
    <name type="scientific">Purpureocillium lilacinum</name>
    <name type="common">Paecilomyces lilacinus</name>
    <dbReference type="NCBI Taxonomy" id="33203"/>
    <lineage>
        <taxon>Eukaryota</taxon>
        <taxon>Fungi</taxon>
        <taxon>Dikarya</taxon>
        <taxon>Ascomycota</taxon>
        <taxon>Pezizomycotina</taxon>
        <taxon>Sordariomycetes</taxon>
        <taxon>Hypocreomycetidae</taxon>
        <taxon>Hypocreales</taxon>
        <taxon>Ophiocordycipitaceae</taxon>
        <taxon>Purpureocillium</taxon>
    </lineage>
</organism>
<evidence type="ECO:0000313" key="2">
    <source>
        <dbReference type="Proteomes" id="UP001638806"/>
    </source>
</evidence>
<accession>A0ACC4DB65</accession>
<name>A0ACC4DB65_PURLI</name>